<dbReference type="EMBL" id="VOXD01000055">
    <property type="protein sequence ID" value="TXF84027.1"/>
    <property type="molecule type" value="Genomic_DNA"/>
</dbReference>
<keyword evidence="9" id="KW-1185">Reference proteome</keyword>
<organism evidence="8 9">
    <name type="scientific">Neolewinella aurantiaca</name>
    <dbReference type="NCBI Taxonomy" id="2602767"/>
    <lineage>
        <taxon>Bacteria</taxon>
        <taxon>Pseudomonadati</taxon>
        <taxon>Bacteroidota</taxon>
        <taxon>Saprospiria</taxon>
        <taxon>Saprospirales</taxon>
        <taxon>Lewinellaceae</taxon>
        <taxon>Neolewinella</taxon>
    </lineage>
</organism>
<comment type="pathway">
    <text evidence="2">Phospholipid metabolism; CDP-diacylglycerol biosynthesis; CDP-diacylglycerol from sn-glycerol 3-phosphate: step 1/3.</text>
</comment>
<proteinExistence type="predicted"/>
<keyword evidence="8" id="KW-0808">Transferase</keyword>
<reference evidence="8 9" key="1">
    <citation type="submission" date="2019-08" db="EMBL/GenBank/DDBJ databases">
        <title>Lewinella sp. strain SSH13 Genome sequencing and assembly.</title>
        <authorList>
            <person name="Kim I."/>
        </authorList>
    </citation>
    <scope>NUCLEOTIDE SEQUENCE [LARGE SCALE GENOMIC DNA]</scope>
    <source>
        <strain evidence="8 9">SSH13</strain>
    </source>
</reference>
<dbReference type="PANTHER" id="PTHR12563">
    <property type="entry name" value="GLYCEROL-3-PHOSPHATE ACYLTRANSFERASE"/>
    <property type="match status" value="1"/>
</dbReference>
<dbReference type="GO" id="GO:0004366">
    <property type="term" value="F:glycerol-3-phosphate O-acyltransferase activity"/>
    <property type="evidence" value="ECO:0007669"/>
    <property type="project" value="UniProtKB-EC"/>
</dbReference>
<name>A0A5C7F5C2_9BACT</name>
<dbReference type="GO" id="GO:0008654">
    <property type="term" value="P:phospholipid biosynthetic process"/>
    <property type="evidence" value="ECO:0007669"/>
    <property type="project" value="TreeGrafter"/>
</dbReference>
<dbReference type="GO" id="GO:0006631">
    <property type="term" value="P:fatty acid metabolic process"/>
    <property type="evidence" value="ECO:0007669"/>
    <property type="project" value="TreeGrafter"/>
</dbReference>
<keyword evidence="8" id="KW-0012">Acyltransferase</keyword>
<evidence type="ECO:0000256" key="5">
    <source>
        <dbReference type="ARBA" id="ARBA00048427"/>
    </source>
</evidence>
<dbReference type="GO" id="GO:0012505">
    <property type="term" value="C:endomembrane system"/>
    <property type="evidence" value="ECO:0007669"/>
    <property type="project" value="UniProtKB-SubCell"/>
</dbReference>
<comment type="subcellular location">
    <subcellularLocation>
        <location evidence="1">Endomembrane system</location>
        <topology evidence="1">Peripheral membrane protein</topology>
    </subcellularLocation>
</comment>
<accession>A0A5C7F5C2</accession>
<dbReference type="AlphaFoldDB" id="A0A5C7F5C2"/>
<feature type="region of interest" description="Disordered" evidence="6">
    <location>
        <begin position="1"/>
        <end position="29"/>
    </location>
</feature>
<dbReference type="RefSeq" id="WP_147932817.1">
    <property type="nucleotide sequence ID" value="NZ_VOXD01000055.1"/>
</dbReference>
<dbReference type="PANTHER" id="PTHR12563:SF17">
    <property type="entry name" value="DIHYDROXYACETONE PHOSPHATE ACYLTRANSFERASE"/>
    <property type="match status" value="1"/>
</dbReference>
<dbReference type="InterPro" id="IPR022284">
    <property type="entry name" value="GPAT/DHAPAT"/>
</dbReference>
<protein>
    <recommendedName>
        <fullName evidence="4">Glycerol-3-phosphate acyltransferase</fullName>
        <ecNumber evidence="3">2.3.1.15</ecNumber>
    </recommendedName>
</protein>
<dbReference type="GO" id="GO:0006072">
    <property type="term" value="P:glycerol-3-phosphate metabolic process"/>
    <property type="evidence" value="ECO:0007669"/>
    <property type="project" value="TreeGrafter"/>
</dbReference>
<dbReference type="GO" id="GO:0019432">
    <property type="term" value="P:triglyceride biosynthetic process"/>
    <property type="evidence" value="ECO:0007669"/>
    <property type="project" value="TreeGrafter"/>
</dbReference>
<evidence type="ECO:0000256" key="2">
    <source>
        <dbReference type="ARBA" id="ARBA00004765"/>
    </source>
</evidence>
<comment type="catalytic activity">
    <reaction evidence="5">
        <text>sn-glycerol 3-phosphate + an acyl-CoA = a 1-acyl-sn-glycero-3-phosphate + CoA</text>
        <dbReference type="Rhea" id="RHEA:15325"/>
        <dbReference type="ChEBI" id="CHEBI:57287"/>
        <dbReference type="ChEBI" id="CHEBI:57597"/>
        <dbReference type="ChEBI" id="CHEBI:57970"/>
        <dbReference type="ChEBI" id="CHEBI:58342"/>
        <dbReference type="EC" id="2.3.1.15"/>
    </reaction>
</comment>
<evidence type="ECO:0000259" key="7">
    <source>
        <dbReference type="SMART" id="SM00563"/>
    </source>
</evidence>
<evidence type="ECO:0000256" key="4">
    <source>
        <dbReference type="ARBA" id="ARBA00013432"/>
    </source>
</evidence>
<comment type="caution">
    <text evidence="8">The sequence shown here is derived from an EMBL/GenBank/DDBJ whole genome shotgun (WGS) entry which is preliminary data.</text>
</comment>
<dbReference type="OrthoDB" id="5479104at2"/>
<dbReference type="Proteomes" id="UP000321907">
    <property type="component" value="Unassembled WGS sequence"/>
</dbReference>
<evidence type="ECO:0000256" key="3">
    <source>
        <dbReference type="ARBA" id="ARBA00013113"/>
    </source>
</evidence>
<evidence type="ECO:0000313" key="8">
    <source>
        <dbReference type="EMBL" id="TXF84027.1"/>
    </source>
</evidence>
<gene>
    <name evidence="8" type="ORF">FUA23_21360</name>
</gene>
<dbReference type="EC" id="2.3.1.15" evidence="3"/>
<evidence type="ECO:0000256" key="1">
    <source>
        <dbReference type="ARBA" id="ARBA00004184"/>
    </source>
</evidence>
<dbReference type="InterPro" id="IPR002123">
    <property type="entry name" value="Plipid/glycerol_acylTrfase"/>
</dbReference>
<dbReference type="Pfam" id="PF01553">
    <property type="entry name" value="Acyltransferase"/>
    <property type="match status" value="1"/>
</dbReference>
<dbReference type="SMART" id="SM00563">
    <property type="entry name" value="PlsC"/>
    <property type="match status" value="1"/>
</dbReference>
<evidence type="ECO:0000313" key="9">
    <source>
        <dbReference type="Proteomes" id="UP000321907"/>
    </source>
</evidence>
<evidence type="ECO:0000256" key="6">
    <source>
        <dbReference type="SAM" id="MobiDB-lite"/>
    </source>
</evidence>
<dbReference type="SUPFAM" id="SSF69593">
    <property type="entry name" value="Glycerol-3-phosphate (1)-acyltransferase"/>
    <property type="match status" value="1"/>
</dbReference>
<feature type="domain" description="Phospholipid/glycerol acyltransferase" evidence="7">
    <location>
        <begin position="205"/>
        <end position="338"/>
    </location>
</feature>
<sequence>MPSNSPGTSAPAKKVHTGTAHFQNESRRHEHIAPDLEEWGIFKLLDKRDEFVKELEAESYERILEEHGGKLNDLLSKTLFSEQRRTKEEPWKVDPPKERKFWKKLAKMLATHSLDEDEVTTADKAARNILQKIVHRYADEIVGHFKIPTFKFARRFLTFFFGRLLNAADGRSFKSLFSKRILLEERLLVRGYVNEVRELSKRGTVVFCPTHFSNLDSILIGYAMDQVAGLPAVSYGAGLNLYNTGYTAYFMNRLGAYRVDRRKRNPIYMTTLKAMSKLIIAHGVPSLFFPGGTRSRSGALETKLKLGLLGTAVEAQRQHYEDGTDQKVFIVPVILSYPFVLEAQFLIEQHLQKEGQDRYIKAKDSFHSLRSILKFIWGVFSKGNKITIALGRPMDVLGNRVEADGKSYSKSGRQVRTSDYFRDQHGKINRDYQRESEYTRMLGDHIVERYHADGIVLPSHLVSYAAFGMLEKTFPGNDLYALLRLPPEDFYFDEQGLNSVVGQLRDRLLLLNKEDCVKLSKELYDSPEEIIRQGIESLGNFHIDKPLRYDKEDRVVCDNFAMLHYYHNRLSTFRLKRYVNWPVKLVRDERVEDEFFSELKAEDMLD</sequence>